<evidence type="ECO:0000256" key="2">
    <source>
        <dbReference type="SAM" id="Phobius"/>
    </source>
</evidence>
<feature type="region of interest" description="Disordered" evidence="1">
    <location>
        <begin position="68"/>
        <end position="96"/>
    </location>
</feature>
<feature type="compositionally biased region" description="Polar residues" evidence="1">
    <location>
        <begin position="83"/>
        <end position="96"/>
    </location>
</feature>
<organism evidence="5 6">
    <name type="scientific">Microbacterium plantarum</name>
    <dbReference type="NCBI Taxonomy" id="1816425"/>
    <lineage>
        <taxon>Bacteria</taxon>
        <taxon>Bacillati</taxon>
        <taxon>Actinomycetota</taxon>
        <taxon>Actinomycetes</taxon>
        <taxon>Micrococcales</taxon>
        <taxon>Microbacteriaceae</taxon>
        <taxon>Microbacterium</taxon>
    </lineage>
</organism>
<keyword evidence="2" id="KW-0812">Transmembrane</keyword>
<accession>A0ABV5EQX7</accession>
<dbReference type="EMBL" id="JBHLHV010000001">
    <property type="protein sequence ID" value="MFB8892361.1"/>
    <property type="molecule type" value="Genomic_DNA"/>
</dbReference>
<gene>
    <name evidence="5" type="ORF">AB7P39_05815</name>
</gene>
<dbReference type="Gene3D" id="1.10.150.480">
    <property type="match status" value="1"/>
</dbReference>
<feature type="transmembrane region" description="Helical" evidence="2">
    <location>
        <begin position="21"/>
        <end position="39"/>
    </location>
</feature>
<feature type="domain" description="DUF5979" evidence="4">
    <location>
        <begin position="553"/>
        <end position="649"/>
    </location>
</feature>
<feature type="domain" description="DUF5979" evidence="4">
    <location>
        <begin position="353"/>
        <end position="446"/>
    </location>
</feature>
<feature type="domain" description="Thioester" evidence="3">
    <location>
        <begin position="123"/>
        <end position="213"/>
    </location>
</feature>
<feature type="domain" description="DUF5979" evidence="4">
    <location>
        <begin position="452"/>
        <end position="546"/>
    </location>
</feature>
<dbReference type="Pfam" id="PF08341">
    <property type="entry name" value="TED"/>
    <property type="match status" value="1"/>
</dbReference>
<evidence type="ECO:0000313" key="5">
    <source>
        <dbReference type="EMBL" id="MFB8892361.1"/>
    </source>
</evidence>
<evidence type="ECO:0000259" key="3">
    <source>
        <dbReference type="Pfam" id="PF08341"/>
    </source>
</evidence>
<dbReference type="RefSeq" id="WP_378717598.1">
    <property type="nucleotide sequence ID" value="NZ_JBHLHV010000001.1"/>
</dbReference>
<feature type="transmembrane region" description="Helical" evidence="2">
    <location>
        <begin position="672"/>
        <end position="692"/>
    </location>
</feature>
<dbReference type="Proteomes" id="UP001589643">
    <property type="component" value="Unassembled WGS sequence"/>
</dbReference>
<name>A0ABV5EQX7_9MICO</name>
<evidence type="ECO:0000259" key="4">
    <source>
        <dbReference type="Pfam" id="PF19407"/>
    </source>
</evidence>
<sequence length="701" mass="71030">MTARSVVASRGDRLGASSRGVIAALGALVVAALVMFPLGPAAHARIDDATPIGDGQIGPNTEIQITSLGPGATLPGLEPPSPVTQDPQAPYPTSNPEGYASVSTFAGTIVASSVSDPSLTAEMYCINLRVSTYVGIGYESGSWEESNVPNIGYVTYILNNFYPTVPEPAGLSANQQAAAVQSAIWYFTDGYVLSTTASSTVREATAAIVAAAQAAGPVVEPPAPEVSITPESDTVGATSSAGPYTVTAEGATDVTVSVPGGYAMFTDEAGMEPLANPATVPSGTDIWVRVPDGSPGEAVINARATVTVQRGQVYLYDGNTPDLADAQRLILADTAELDAVDSAVAEFLAVGSLTVSKAFAGEALGLQGDIQLAIDCGEGYAYTADIPAGTASTQTFTYSDIPVGTTCTVTEPVTGANTVVDVSTDAGQDAEITSEGAAVTITNTVTYLPGELRVVKNIDGDAAGQQGAISLRIVCGDVLDETFEIPAGAAAGEYEQLFTDIPAGTECTVTELESGATAQVDVTTGAPVTVAIEPGATVDAALANDVVYLPGSLRVVKTITGGGAGLQGDIELTVRCDDGAVLDETFTIPARSAAGDYEQVYTDLPAGSDCVVTETKAGTTALVQVATADPVTVEIQPGDTVDAAIVNDVRGGEPAVPGHSALPATGGSEPHLALMLGLGSMMVGLLLLAGGLRVHRQRAIR</sequence>
<reference evidence="5 6" key="1">
    <citation type="submission" date="2024-08" db="EMBL/GenBank/DDBJ databases">
        <title>Heavy metals resistant antinobacteria isolated from wastewater.</title>
        <authorList>
            <person name="Roman Ponce B."/>
            <person name="Blanco Mercado M.A."/>
            <person name="Avila Aldana I.N."/>
            <person name="Morales Arrieta S."/>
        </authorList>
    </citation>
    <scope>NUCLEOTIDE SEQUENCE [LARGE SCALE GENOMIC DNA]</scope>
    <source>
        <strain evidence="6">sma-1</strain>
    </source>
</reference>
<dbReference type="Pfam" id="PF19407">
    <property type="entry name" value="DUF5979"/>
    <property type="match status" value="3"/>
</dbReference>
<keyword evidence="2" id="KW-1133">Transmembrane helix</keyword>
<keyword evidence="2" id="KW-0472">Membrane</keyword>
<comment type="caution">
    <text evidence="5">The sequence shown here is derived from an EMBL/GenBank/DDBJ whole genome shotgun (WGS) entry which is preliminary data.</text>
</comment>
<proteinExistence type="predicted"/>
<protein>
    <submittedName>
        <fullName evidence="5">Thioester domain-containing protein</fullName>
    </submittedName>
</protein>
<keyword evidence="6" id="KW-1185">Reference proteome</keyword>
<dbReference type="InterPro" id="IPR046022">
    <property type="entry name" value="DUF5979"/>
</dbReference>
<evidence type="ECO:0000313" key="6">
    <source>
        <dbReference type="Proteomes" id="UP001589643"/>
    </source>
</evidence>
<dbReference type="InterPro" id="IPR013552">
    <property type="entry name" value="Thioester_dom"/>
</dbReference>
<evidence type="ECO:0000256" key="1">
    <source>
        <dbReference type="SAM" id="MobiDB-lite"/>
    </source>
</evidence>